<feature type="active site" evidence="6">
    <location>
        <position position="589"/>
    </location>
</feature>
<feature type="region of interest" description="Disordered" evidence="7">
    <location>
        <begin position="236"/>
        <end position="256"/>
    </location>
</feature>
<keyword evidence="4" id="KW-0063">Aspartyl esterase</keyword>
<organism evidence="9 10">
    <name type="scientific">Actinospica acidithermotolerans</name>
    <dbReference type="NCBI Taxonomy" id="2828514"/>
    <lineage>
        <taxon>Bacteria</taxon>
        <taxon>Bacillati</taxon>
        <taxon>Actinomycetota</taxon>
        <taxon>Actinomycetes</taxon>
        <taxon>Catenulisporales</taxon>
        <taxon>Actinospicaceae</taxon>
        <taxon>Actinospica</taxon>
    </lineage>
</organism>
<protein>
    <submittedName>
        <fullName evidence="9">Right-handed parallel beta-helix repeat-containing protein</fullName>
    </submittedName>
</protein>
<dbReference type="InterPro" id="IPR000743">
    <property type="entry name" value="Glyco_hydro_28"/>
</dbReference>
<dbReference type="PANTHER" id="PTHR31321:SF57">
    <property type="entry name" value="PECTINESTERASE 53-RELATED"/>
    <property type="match status" value="1"/>
</dbReference>
<evidence type="ECO:0000313" key="10">
    <source>
        <dbReference type="Proteomes" id="UP000676325"/>
    </source>
</evidence>
<feature type="domain" description="Pectinesterase catalytic" evidence="8">
    <location>
        <begin position="421"/>
        <end position="706"/>
    </location>
</feature>
<dbReference type="EMBL" id="JAGSOH010000172">
    <property type="protein sequence ID" value="MBR7830978.1"/>
    <property type="molecule type" value="Genomic_DNA"/>
</dbReference>
<gene>
    <name evidence="9" type="ORF">KDK95_32030</name>
</gene>
<evidence type="ECO:0000256" key="2">
    <source>
        <dbReference type="ARBA" id="ARBA00008891"/>
    </source>
</evidence>
<evidence type="ECO:0000259" key="8">
    <source>
        <dbReference type="Pfam" id="PF01095"/>
    </source>
</evidence>
<sequence length="732" mass="75270">MSGSTHRDFLSGPLTVHAKETLVVGEGVTLFASRKASAYQNSASSASCGTLSSKEGGCNAFITVSGANAGIMGERGSSGQGSIDGRGDESMLGTSTSWWTLAKEAQTAGDNQQSPRLIQVNSSNSFTAYDINLLNSPMFHLYYSNGTGLTVWGVRIETPATARNTDGIDIAGTTDATVYDSYIEDGDDGIAIKAGSAATSNVTISDSHFYGTHGISIGSETNSGVSNVLVENNTVDGEDSAGNVSGSDNGLRIKSDASRGGSVHNVEYLNNCLTHMKAPLVFDTRYSSSSGSDIPNFTAITVEGVVSVNSLSGAKNDLVGYSSTYPLGLYLSHVKLDATGSTAEYAKVYQYDSNLTASGTGVSVSALSSAAGSYPTCSFPSVPSVTAATASAASTTATTSATTSATAKAAAAAAASADTLTVGPSGSGASYTSVQAAVNAVPANSSSTYTIKIAAGTYHEQVTVPADKPNVEFLGATGNPANVVISDDIASGTAKSGGGTYGTEGSATVTVDAANFTAKYVTFKNSFSPVKHPSITAKQAVALNADGDRQTYVDDVFYGHQDTLLGWGSSSNTTLRNYFYDSTIEGDVDFIFGDNAMVFDHSTIDILDDGFSNEGAITAAATYSANSYGILVTNSTVTTSNTTTSWWLGRPWEPASGMVPQVVFRNTSLPSAINPSTPWTDMGSATWQSARFDQYDDSGAAASAGPQLSSSTAASYTAQKYLAGTDGWDPVL</sequence>
<dbReference type="InterPro" id="IPR000070">
    <property type="entry name" value="Pectinesterase_cat"/>
</dbReference>
<dbReference type="SUPFAM" id="SSF51126">
    <property type="entry name" value="Pectin lyase-like"/>
    <property type="match status" value="2"/>
</dbReference>
<comment type="similarity">
    <text evidence="2">Belongs to the pectinesterase family.</text>
</comment>
<keyword evidence="10" id="KW-1185">Reference proteome</keyword>
<dbReference type="InterPro" id="IPR006626">
    <property type="entry name" value="PbH1"/>
</dbReference>
<dbReference type="Gene3D" id="2.160.20.10">
    <property type="entry name" value="Single-stranded right-handed beta-helix, Pectin lyase-like"/>
    <property type="match status" value="2"/>
</dbReference>
<dbReference type="Pfam" id="PF01095">
    <property type="entry name" value="Pectinesterase"/>
    <property type="match status" value="1"/>
</dbReference>
<evidence type="ECO:0000256" key="5">
    <source>
        <dbReference type="ARBA" id="ARBA00023295"/>
    </source>
</evidence>
<keyword evidence="3" id="KW-0378">Hydrolase</keyword>
<evidence type="ECO:0000256" key="1">
    <source>
        <dbReference type="ARBA" id="ARBA00008834"/>
    </source>
</evidence>
<dbReference type="GO" id="GO:0004650">
    <property type="term" value="F:polygalacturonase activity"/>
    <property type="evidence" value="ECO:0007669"/>
    <property type="project" value="InterPro"/>
</dbReference>
<evidence type="ECO:0000256" key="7">
    <source>
        <dbReference type="SAM" id="MobiDB-lite"/>
    </source>
</evidence>
<dbReference type="GO" id="GO:0042545">
    <property type="term" value="P:cell wall modification"/>
    <property type="evidence" value="ECO:0007669"/>
    <property type="project" value="InterPro"/>
</dbReference>
<proteinExistence type="inferred from homology"/>
<dbReference type="GO" id="GO:0009279">
    <property type="term" value="C:cell outer membrane"/>
    <property type="evidence" value="ECO:0007669"/>
    <property type="project" value="TreeGrafter"/>
</dbReference>
<dbReference type="InterPro" id="IPR033131">
    <property type="entry name" value="Pectinesterase_Asp_AS"/>
</dbReference>
<dbReference type="PANTHER" id="PTHR31321">
    <property type="entry name" value="ACYL-COA THIOESTER HYDROLASE YBHC-RELATED"/>
    <property type="match status" value="1"/>
</dbReference>
<comment type="caution">
    <text evidence="9">The sequence shown here is derived from an EMBL/GenBank/DDBJ whole genome shotgun (WGS) entry which is preliminary data.</text>
</comment>
<dbReference type="GO" id="GO:0005975">
    <property type="term" value="P:carbohydrate metabolic process"/>
    <property type="evidence" value="ECO:0007669"/>
    <property type="project" value="InterPro"/>
</dbReference>
<evidence type="ECO:0000313" key="9">
    <source>
        <dbReference type="EMBL" id="MBR7830978.1"/>
    </source>
</evidence>
<keyword evidence="5" id="KW-0326">Glycosidase</keyword>
<dbReference type="InterPro" id="IPR011050">
    <property type="entry name" value="Pectin_lyase_fold/virulence"/>
</dbReference>
<evidence type="ECO:0000256" key="3">
    <source>
        <dbReference type="ARBA" id="ARBA00022801"/>
    </source>
</evidence>
<dbReference type="AlphaFoldDB" id="A0A941EHN8"/>
<dbReference type="PROSITE" id="PS00503">
    <property type="entry name" value="PECTINESTERASE_2"/>
    <property type="match status" value="1"/>
</dbReference>
<dbReference type="SMART" id="SM00710">
    <property type="entry name" value="PbH1"/>
    <property type="match status" value="4"/>
</dbReference>
<reference evidence="9" key="1">
    <citation type="submission" date="2021-04" db="EMBL/GenBank/DDBJ databases">
        <title>Genome based classification of Actinospica acidithermotolerans sp. nov., an actinobacterium isolated from an Indonesian hot spring.</title>
        <authorList>
            <person name="Kusuma A.B."/>
            <person name="Putra K.E."/>
            <person name="Nafisah S."/>
            <person name="Loh J."/>
            <person name="Nouioui I."/>
            <person name="Goodfellow M."/>
        </authorList>
    </citation>
    <scope>NUCLEOTIDE SEQUENCE</scope>
    <source>
        <strain evidence="9">MGRD01-02</strain>
    </source>
</reference>
<dbReference type="InterPro" id="IPR012334">
    <property type="entry name" value="Pectin_lyas_fold"/>
</dbReference>
<name>A0A941EHN8_9ACTN</name>
<dbReference type="Proteomes" id="UP000676325">
    <property type="component" value="Unassembled WGS sequence"/>
</dbReference>
<accession>A0A941EHN8</accession>
<evidence type="ECO:0000256" key="4">
    <source>
        <dbReference type="ARBA" id="ARBA00023085"/>
    </source>
</evidence>
<dbReference type="Pfam" id="PF00295">
    <property type="entry name" value="Glyco_hydro_28"/>
    <property type="match status" value="1"/>
</dbReference>
<dbReference type="RefSeq" id="WP_212522097.1">
    <property type="nucleotide sequence ID" value="NZ_JAGSOH010000172.1"/>
</dbReference>
<evidence type="ECO:0000256" key="6">
    <source>
        <dbReference type="PROSITE-ProRule" id="PRU10040"/>
    </source>
</evidence>
<comment type="similarity">
    <text evidence="1">Belongs to the glycosyl hydrolase 28 family.</text>
</comment>
<dbReference type="GO" id="GO:0030599">
    <property type="term" value="F:pectinesterase activity"/>
    <property type="evidence" value="ECO:0007669"/>
    <property type="project" value="InterPro"/>
</dbReference>